<keyword evidence="2" id="KW-1185">Reference proteome</keyword>
<sequence length="135" mass="15474">MLNRPPFIAGYGEDCVSDKSVPWTSPWTSARIRAGCESLVNDPRPGQANTVITADLIDKVDDRVRSDRRVTLGMLRYGKVCAQWVPKQLTDQHKELRMGLALRHLFRYHEDPAFLERIVTGDESWCEPETKRDSM</sequence>
<proteinExistence type="predicted"/>
<organism evidence="1 2">
    <name type="scientific">Dermacentor silvarum</name>
    <name type="common">Tick</name>
    <dbReference type="NCBI Taxonomy" id="543639"/>
    <lineage>
        <taxon>Eukaryota</taxon>
        <taxon>Metazoa</taxon>
        <taxon>Ecdysozoa</taxon>
        <taxon>Arthropoda</taxon>
        <taxon>Chelicerata</taxon>
        <taxon>Arachnida</taxon>
        <taxon>Acari</taxon>
        <taxon>Parasitiformes</taxon>
        <taxon>Ixodida</taxon>
        <taxon>Ixodoidea</taxon>
        <taxon>Ixodidae</taxon>
        <taxon>Rhipicephalinae</taxon>
        <taxon>Dermacentor</taxon>
    </lineage>
</organism>
<reference evidence="1" key="1">
    <citation type="submission" date="2020-05" db="EMBL/GenBank/DDBJ databases">
        <title>Large-scale comparative analyses of tick genomes elucidate their genetic diversity and vector capacities.</title>
        <authorList>
            <person name="Jia N."/>
            <person name="Wang J."/>
            <person name="Shi W."/>
            <person name="Du L."/>
            <person name="Sun Y."/>
            <person name="Zhan W."/>
            <person name="Jiang J."/>
            <person name="Wang Q."/>
            <person name="Zhang B."/>
            <person name="Ji P."/>
            <person name="Sakyi L.B."/>
            <person name="Cui X."/>
            <person name="Yuan T."/>
            <person name="Jiang B."/>
            <person name="Yang W."/>
            <person name="Lam T.T.-Y."/>
            <person name="Chang Q."/>
            <person name="Ding S."/>
            <person name="Wang X."/>
            <person name="Zhu J."/>
            <person name="Ruan X."/>
            <person name="Zhao L."/>
            <person name="Wei J."/>
            <person name="Que T."/>
            <person name="Du C."/>
            <person name="Cheng J."/>
            <person name="Dai P."/>
            <person name="Han X."/>
            <person name="Huang E."/>
            <person name="Gao Y."/>
            <person name="Liu J."/>
            <person name="Shao H."/>
            <person name="Ye R."/>
            <person name="Li L."/>
            <person name="Wei W."/>
            <person name="Wang X."/>
            <person name="Wang C."/>
            <person name="Yang T."/>
            <person name="Huo Q."/>
            <person name="Li W."/>
            <person name="Guo W."/>
            <person name="Chen H."/>
            <person name="Zhou L."/>
            <person name="Ni X."/>
            <person name="Tian J."/>
            <person name="Zhou Y."/>
            <person name="Sheng Y."/>
            <person name="Liu T."/>
            <person name="Pan Y."/>
            <person name="Xia L."/>
            <person name="Li J."/>
            <person name="Zhao F."/>
            <person name="Cao W."/>
        </authorList>
    </citation>
    <scope>NUCLEOTIDE SEQUENCE</scope>
    <source>
        <strain evidence="1">Dsil-2018</strain>
    </source>
</reference>
<accession>A0ACB8CAK5</accession>
<evidence type="ECO:0000313" key="2">
    <source>
        <dbReference type="Proteomes" id="UP000821865"/>
    </source>
</evidence>
<evidence type="ECO:0000313" key="1">
    <source>
        <dbReference type="EMBL" id="KAH7937966.1"/>
    </source>
</evidence>
<name>A0ACB8CAK5_DERSI</name>
<protein>
    <submittedName>
        <fullName evidence="1">Uncharacterized protein</fullName>
    </submittedName>
</protein>
<dbReference type="Proteomes" id="UP000821865">
    <property type="component" value="Chromosome 8"/>
</dbReference>
<gene>
    <name evidence="1" type="ORF">HPB49_018348</name>
</gene>
<dbReference type="EMBL" id="CM023477">
    <property type="protein sequence ID" value="KAH7937966.1"/>
    <property type="molecule type" value="Genomic_DNA"/>
</dbReference>
<comment type="caution">
    <text evidence="1">The sequence shown here is derived from an EMBL/GenBank/DDBJ whole genome shotgun (WGS) entry which is preliminary data.</text>
</comment>